<reference evidence="2" key="1">
    <citation type="journal article" date="2022" name="Int. J. Mol. Sci.">
        <title>Draft Genome of Tanacetum Coccineum: Genomic Comparison of Closely Related Tanacetum-Family Plants.</title>
        <authorList>
            <person name="Yamashiro T."/>
            <person name="Shiraishi A."/>
            <person name="Nakayama K."/>
            <person name="Satake H."/>
        </authorList>
    </citation>
    <scope>NUCLEOTIDE SEQUENCE</scope>
</reference>
<evidence type="ECO:0000313" key="2">
    <source>
        <dbReference type="EMBL" id="GJT75733.1"/>
    </source>
</evidence>
<feature type="compositionally biased region" description="Basic residues" evidence="1">
    <location>
        <begin position="199"/>
        <end position="210"/>
    </location>
</feature>
<keyword evidence="3" id="KW-1185">Reference proteome</keyword>
<feature type="region of interest" description="Disordered" evidence="1">
    <location>
        <begin position="199"/>
        <end position="239"/>
    </location>
</feature>
<feature type="compositionally biased region" description="Basic and acidic residues" evidence="1">
    <location>
        <begin position="211"/>
        <end position="221"/>
    </location>
</feature>
<sequence>MVEEAYSVVEDHPAEVTVMPKFDMSCHESTMSSKDVKSLALRHGIPLDLHPCASSKGWAIDQLPEEVIGIVSTVNLFRVFYKVSKQGHRFSFEKRVGKGAGGRVFRETFSGMKGWKKSILDVQKLTKRFIDLRPVPIGLLFRGGLATTWDFPGFHPIFEDTKGNVLVFPFLSGASIVQGTALSSKDLVAQHTTPLLLRKARAAAKRKESRKRVGDEGEGSKPKTKRKKVPAVRKGGSASSKNANKLVYNYIDIDNDHEETNSLWLESFVNQYGRDLNADKTKSNALTNPIALERAWFSLARWAMAQANNLERFENLQDDYTKLAEALRMSDTLEVELDKKDSALVYAERISVDRAAEKEKLVTQLSQAEIEKFDCIRKLLPIMKEYPYVKKIASGFCHSVADLLKAYPDPAPSSKTFVFSVEFCGGEKDERELLKIGEVGVVLFGGGEEEDMRILRRSEGFRREDVIEMEKNGVHI</sequence>
<organism evidence="2 3">
    <name type="scientific">Tanacetum coccineum</name>
    <dbReference type="NCBI Taxonomy" id="301880"/>
    <lineage>
        <taxon>Eukaryota</taxon>
        <taxon>Viridiplantae</taxon>
        <taxon>Streptophyta</taxon>
        <taxon>Embryophyta</taxon>
        <taxon>Tracheophyta</taxon>
        <taxon>Spermatophyta</taxon>
        <taxon>Magnoliopsida</taxon>
        <taxon>eudicotyledons</taxon>
        <taxon>Gunneridae</taxon>
        <taxon>Pentapetalae</taxon>
        <taxon>asterids</taxon>
        <taxon>campanulids</taxon>
        <taxon>Asterales</taxon>
        <taxon>Asteraceae</taxon>
        <taxon>Asteroideae</taxon>
        <taxon>Anthemideae</taxon>
        <taxon>Anthemidinae</taxon>
        <taxon>Tanacetum</taxon>
    </lineage>
</organism>
<accession>A0ABQ5GJ53</accession>
<reference evidence="2" key="2">
    <citation type="submission" date="2022-01" db="EMBL/GenBank/DDBJ databases">
        <authorList>
            <person name="Yamashiro T."/>
            <person name="Shiraishi A."/>
            <person name="Satake H."/>
            <person name="Nakayama K."/>
        </authorList>
    </citation>
    <scope>NUCLEOTIDE SEQUENCE</scope>
</reference>
<dbReference type="EMBL" id="BQNB010018557">
    <property type="protein sequence ID" value="GJT75733.1"/>
    <property type="molecule type" value="Genomic_DNA"/>
</dbReference>
<proteinExistence type="predicted"/>
<protein>
    <submittedName>
        <fullName evidence="2">Uncharacterized protein</fullName>
    </submittedName>
</protein>
<gene>
    <name evidence="2" type="ORF">Tco_1042458</name>
</gene>
<evidence type="ECO:0000256" key="1">
    <source>
        <dbReference type="SAM" id="MobiDB-lite"/>
    </source>
</evidence>
<comment type="caution">
    <text evidence="2">The sequence shown here is derived from an EMBL/GenBank/DDBJ whole genome shotgun (WGS) entry which is preliminary data.</text>
</comment>
<name>A0ABQ5GJ53_9ASTR</name>
<dbReference type="Proteomes" id="UP001151760">
    <property type="component" value="Unassembled WGS sequence"/>
</dbReference>
<evidence type="ECO:0000313" key="3">
    <source>
        <dbReference type="Proteomes" id="UP001151760"/>
    </source>
</evidence>
<feature type="compositionally biased region" description="Basic residues" evidence="1">
    <location>
        <begin position="222"/>
        <end position="231"/>
    </location>
</feature>